<feature type="transmembrane region" description="Helical" evidence="2">
    <location>
        <begin position="339"/>
        <end position="360"/>
    </location>
</feature>
<accession>A0A940DG56</accession>
<dbReference type="PANTHER" id="PTHR11328:SF24">
    <property type="entry name" value="MAJOR FACILITATOR SUPERFAMILY (MFS) PROFILE DOMAIN-CONTAINING PROTEIN"/>
    <property type="match status" value="1"/>
</dbReference>
<dbReference type="AlphaFoldDB" id="A0A940DG56"/>
<sequence length="496" mass="53605">MAEVSASPRKKYLNLKDILIYSIGLFGLQMVVFYINSYQLEFYSTTGRLTTEALVSVPFIILAAKIVSAIFDPVVGNLIERKPDKGYGKLKPFILYSVPPLILFTIMIFIDVPLEGPALLAYIFVATTVWSMAMTMGDVPSQAMSAVLTPDSTERTNLIGFSGTFRSIGQAAPYVVVPVVCLCVPGGAGIEGTLSITEYLWNAVAIGVIGSAMLALIAFFNKERVPYKAEKMTAKEMISALKNNKYLLLVMISYFLGFARQGAMAIQVQAANALLGGQNLIIVLGISTAAGTMISMALTPLLVKKFDERKVFVGMSVYGFLSSLLAFFVAVWADFHLAALIPTLFLMGLQFGAVNIMPMIMVADSVDYYEHKTGKRTEGVAYAVLSFSIKVTLALGAAVCLAVIFSDMVGYSATATDFTFETKRGVYFAYTVIPGITSLLAAIPILKYDLVGSKKKAINEELRIRRGELVTEGAEQDTSATLPEAAAAEDDGSDKE</sequence>
<dbReference type="SUPFAM" id="SSF103473">
    <property type="entry name" value="MFS general substrate transporter"/>
    <property type="match status" value="1"/>
</dbReference>
<gene>
    <name evidence="3" type="ORF">IAB16_00630</name>
</gene>
<dbReference type="PANTHER" id="PTHR11328">
    <property type="entry name" value="MAJOR FACILITATOR SUPERFAMILY DOMAIN-CONTAINING PROTEIN"/>
    <property type="match status" value="1"/>
</dbReference>
<dbReference type="InterPro" id="IPR036259">
    <property type="entry name" value="MFS_trans_sf"/>
</dbReference>
<organism evidence="3 4">
    <name type="scientific">Candidatus Stercoripulliclostridium pullicola</name>
    <dbReference type="NCBI Taxonomy" id="2840953"/>
    <lineage>
        <taxon>Bacteria</taxon>
        <taxon>Bacillati</taxon>
        <taxon>Bacillota</taxon>
        <taxon>Clostridia</taxon>
        <taxon>Eubacteriales</taxon>
        <taxon>Candidatus Stercoripulliclostridium</taxon>
    </lineage>
</organism>
<feature type="transmembrane region" description="Helical" evidence="2">
    <location>
        <begin position="18"/>
        <end position="35"/>
    </location>
</feature>
<feature type="region of interest" description="Disordered" evidence="1">
    <location>
        <begin position="469"/>
        <end position="496"/>
    </location>
</feature>
<keyword evidence="2" id="KW-0812">Transmembrane</keyword>
<dbReference type="Gene3D" id="1.20.1250.20">
    <property type="entry name" value="MFS general substrate transporter like domains"/>
    <property type="match status" value="1"/>
</dbReference>
<proteinExistence type="predicted"/>
<evidence type="ECO:0000256" key="1">
    <source>
        <dbReference type="SAM" id="MobiDB-lite"/>
    </source>
</evidence>
<comment type="caution">
    <text evidence="3">The sequence shown here is derived from an EMBL/GenBank/DDBJ whole genome shotgun (WGS) entry which is preliminary data.</text>
</comment>
<reference evidence="3" key="2">
    <citation type="journal article" date="2021" name="PeerJ">
        <title>Extensive microbial diversity within the chicken gut microbiome revealed by metagenomics and culture.</title>
        <authorList>
            <person name="Gilroy R."/>
            <person name="Ravi A."/>
            <person name="Getino M."/>
            <person name="Pursley I."/>
            <person name="Horton D.L."/>
            <person name="Alikhan N.F."/>
            <person name="Baker D."/>
            <person name="Gharbi K."/>
            <person name="Hall N."/>
            <person name="Watson M."/>
            <person name="Adriaenssens E.M."/>
            <person name="Foster-Nyarko E."/>
            <person name="Jarju S."/>
            <person name="Secka A."/>
            <person name="Antonio M."/>
            <person name="Oren A."/>
            <person name="Chaudhuri R.R."/>
            <person name="La Ragione R."/>
            <person name="Hildebrand F."/>
            <person name="Pallen M.J."/>
        </authorList>
    </citation>
    <scope>NUCLEOTIDE SEQUENCE</scope>
    <source>
        <strain evidence="3">517</strain>
    </source>
</reference>
<evidence type="ECO:0000313" key="4">
    <source>
        <dbReference type="Proteomes" id="UP000727857"/>
    </source>
</evidence>
<feature type="transmembrane region" description="Helical" evidence="2">
    <location>
        <begin position="200"/>
        <end position="221"/>
    </location>
</feature>
<evidence type="ECO:0000256" key="2">
    <source>
        <dbReference type="SAM" id="Phobius"/>
    </source>
</evidence>
<dbReference type="EMBL" id="JADINF010000016">
    <property type="protein sequence ID" value="MBO8423517.1"/>
    <property type="molecule type" value="Genomic_DNA"/>
</dbReference>
<dbReference type="Proteomes" id="UP000727857">
    <property type="component" value="Unassembled WGS sequence"/>
</dbReference>
<dbReference type="GO" id="GO:0015293">
    <property type="term" value="F:symporter activity"/>
    <property type="evidence" value="ECO:0007669"/>
    <property type="project" value="InterPro"/>
</dbReference>
<name>A0A940DG56_9FIRM</name>
<feature type="transmembrane region" description="Helical" evidence="2">
    <location>
        <begin position="93"/>
        <end position="110"/>
    </location>
</feature>
<feature type="transmembrane region" description="Helical" evidence="2">
    <location>
        <begin position="380"/>
        <end position="405"/>
    </location>
</feature>
<feature type="transmembrane region" description="Helical" evidence="2">
    <location>
        <begin position="425"/>
        <end position="446"/>
    </location>
</feature>
<feature type="transmembrane region" description="Helical" evidence="2">
    <location>
        <begin position="246"/>
        <end position="268"/>
    </location>
</feature>
<evidence type="ECO:0000313" key="3">
    <source>
        <dbReference type="EMBL" id="MBO8423517.1"/>
    </source>
</evidence>
<keyword evidence="2" id="KW-1133">Transmembrane helix</keyword>
<feature type="transmembrane region" description="Helical" evidence="2">
    <location>
        <begin position="280"/>
        <end position="299"/>
    </location>
</feature>
<keyword evidence="2" id="KW-0472">Membrane</keyword>
<dbReference type="GO" id="GO:0008643">
    <property type="term" value="P:carbohydrate transport"/>
    <property type="evidence" value="ECO:0007669"/>
    <property type="project" value="InterPro"/>
</dbReference>
<feature type="transmembrane region" description="Helical" evidence="2">
    <location>
        <begin position="171"/>
        <end position="188"/>
    </location>
</feature>
<reference evidence="3" key="1">
    <citation type="submission" date="2020-10" db="EMBL/GenBank/DDBJ databases">
        <authorList>
            <person name="Gilroy R."/>
        </authorList>
    </citation>
    <scope>NUCLEOTIDE SEQUENCE</scope>
    <source>
        <strain evidence="3">517</strain>
    </source>
</reference>
<protein>
    <submittedName>
        <fullName evidence="3">MFS transporter</fullName>
    </submittedName>
</protein>
<dbReference type="Pfam" id="PF13347">
    <property type="entry name" value="MFS_2"/>
    <property type="match status" value="1"/>
</dbReference>
<feature type="transmembrane region" description="Helical" evidence="2">
    <location>
        <begin position="55"/>
        <end position="72"/>
    </location>
</feature>
<dbReference type="InterPro" id="IPR039672">
    <property type="entry name" value="MFS_2"/>
</dbReference>
<feature type="transmembrane region" description="Helical" evidence="2">
    <location>
        <begin position="311"/>
        <end position="333"/>
    </location>
</feature>
<feature type="compositionally biased region" description="Acidic residues" evidence="1">
    <location>
        <begin position="487"/>
        <end position="496"/>
    </location>
</feature>
<dbReference type="GO" id="GO:0005886">
    <property type="term" value="C:plasma membrane"/>
    <property type="evidence" value="ECO:0007669"/>
    <property type="project" value="TreeGrafter"/>
</dbReference>
<feature type="transmembrane region" description="Helical" evidence="2">
    <location>
        <begin position="116"/>
        <end position="135"/>
    </location>
</feature>